<comment type="caution">
    <text evidence="1">The sequence shown here is derived from an EMBL/GenBank/DDBJ whole genome shotgun (WGS) entry which is preliminary data.</text>
</comment>
<dbReference type="Proteomes" id="UP001164539">
    <property type="component" value="Chromosome 1"/>
</dbReference>
<evidence type="ECO:0000313" key="1">
    <source>
        <dbReference type="EMBL" id="KAJ4727032.1"/>
    </source>
</evidence>
<sequence>MSGKKAISVESGGNALLLPISVSVLLVDGDSTCLAILSKMLHWFGYKVNTAKRATDALCIAREREGELNLMLAEAHLPDMDKYELLETVGEISKLPIVIMSADDNENDMLGGLFKGAAFYLVKPLSMNDIKNLWQFAFIKKTDTMVTAERLSGFSSEGTDDQMLPNKGKRSDQDAKRKEEMDKNEQEDNDDYSVQKKPKLIWTHELHNRFLQAIGVLGIDGAHPKKILQYMNVPGLKKENISSHLQKYRLSLKRERDTVETTLNQDYNESHVLLCNLSSTVNVLGSLFQFPEMQSMTTSCQPESRSQEQKNENSCMSMHSLGSAHALNHVGPSCNDILDCRHGQLAPTRNQEPARQLAPTCSGYAGIRINNNGKLAGFHQMLDFNGEEFVEENMASSNNVDSGLEGAVQWPPSLTRQEEEKGQQQQHLFVPKPSTEDHGEHDINCAERVGIDEFFDTTKVSTQLFIDENFHDLW</sequence>
<gene>
    <name evidence="1" type="ORF">OWV82_000203</name>
</gene>
<reference evidence="1 2" key="1">
    <citation type="journal article" date="2023" name="Science">
        <title>Complex scaffold remodeling in plant triterpene biosynthesis.</title>
        <authorList>
            <person name="De La Pena R."/>
            <person name="Hodgson H."/>
            <person name="Liu J.C."/>
            <person name="Stephenson M.J."/>
            <person name="Martin A.C."/>
            <person name="Owen C."/>
            <person name="Harkess A."/>
            <person name="Leebens-Mack J."/>
            <person name="Jimenez L.E."/>
            <person name="Osbourn A."/>
            <person name="Sattely E.S."/>
        </authorList>
    </citation>
    <scope>NUCLEOTIDE SEQUENCE [LARGE SCALE GENOMIC DNA]</scope>
    <source>
        <strain evidence="2">cv. JPN11</strain>
        <tissue evidence="1">Leaf</tissue>
    </source>
</reference>
<accession>A0ACC1YUB2</accession>
<name>A0ACC1YUB2_MELAZ</name>
<protein>
    <submittedName>
        <fullName evidence="1">Two-component response regulator</fullName>
    </submittedName>
</protein>
<evidence type="ECO:0000313" key="2">
    <source>
        <dbReference type="Proteomes" id="UP001164539"/>
    </source>
</evidence>
<dbReference type="EMBL" id="CM051394">
    <property type="protein sequence ID" value="KAJ4727032.1"/>
    <property type="molecule type" value="Genomic_DNA"/>
</dbReference>
<proteinExistence type="predicted"/>
<keyword evidence="2" id="KW-1185">Reference proteome</keyword>
<organism evidence="1 2">
    <name type="scientific">Melia azedarach</name>
    <name type="common">Chinaberry tree</name>
    <dbReference type="NCBI Taxonomy" id="155640"/>
    <lineage>
        <taxon>Eukaryota</taxon>
        <taxon>Viridiplantae</taxon>
        <taxon>Streptophyta</taxon>
        <taxon>Embryophyta</taxon>
        <taxon>Tracheophyta</taxon>
        <taxon>Spermatophyta</taxon>
        <taxon>Magnoliopsida</taxon>
        <taxon>eudicotyledons</taxon>
        <taxon>Gunneridae</taxon>
        <taxon>Pentapetalae</taxon>
        <taxon>rosids</taxon>
        <taxon>malvids</taxon>
        <taxon>Sapindales</taxon>
        <taxon>Meliaceae</taxon>
        <taxon>Melia</taxon>
    </lineage>
</organism>